<dbReference type="InterPro" id="IPR002937">
    <property type="entry name" value="Amino_oxidase"/>
</dbReference>
<dbReference type="GO" id="GO:0016491">
    <property type="term" value="F:oxidoreductase activity"/>
    <property type="evidence" value="ECO:0007669"/>
    <property type="project" value="InterPro"/>
</dbReference>
<dbReference type="Pfam" id="PF01593">
    <property type="entry name" value="Amino_oxidase"/>
    <property type="match status" value="1"/>
</dbReference>
<evidence type="ECO:0000313" key="2">
    <source>
        <dbReference type="EMBL" id="TDB59862.1"/>
    </source>
</evidence>
<dbReference type="SUPFAM" id="SSF51905">
    <property type="entry name" value="FAD/NAD(P)-binding domain"/>
    <property type="match status" value="1"/>
</dbReference>
<comment type="caution">
    <text evidence="2">The sequence shown here is derived from an EMBL/GenBank/DDBJ whole genome shotgun (WGS) entry which is preliminary data.</text>
</comment>
<feature type="domain" description="Amine oxidase" evidence="1">
    <location>
        <begin position="14"/>
        <end position="408"/>
    </location>
</feature>
<dbReference type="PANTHER" id="PTHR42841">
    <property type="entry name" value="AMINE OXIDASE"/>
    <property type="match status" value="1"/>
</dbReference>
<dbReference type="AlphaFoldDB" id="A0A4R4K077"/>
<organism evidence="2 3">
    <name type="scientific">Arundinibacter roseus</name>
    <dbReference type="NCBI Taxonomy" id="2070510"/>
    <lineage>
        <taxon>Bacteria</taxon>
        <taxon>Pseudomonadati</taxon>
        <taxon>Bacteroidota</taxon>
        <taxon>Cytophagia</taxon>
        <taxon>Cytophagales</taxon>
        <taxon>Spirosomataceae</taxon>
        <taxon>Arundinibacter</taxon>
    </lineage>
</organism>
<accession>A0A4R4K077</accession>
<dbReference type="OrthoDB" id="9767561at2"/>
<protein>
    <submittedName>
        <fullName evidence="2">FAD-dependent oxidoreductase</fullName>
    </submittedName>
</protein>
<reference evidence="2 3" key="1">
    <citation type="submission" date="2019-02" db="EMBL/GenBank/DDBJ databases">
        <title>Arundinibacter roseus gen. nov., sp. nov., a new member of the family Cytophagaceae.</title>
        <authorList>
            <person name="Szuroczki S."/>
            <person name="Khayer B."/>
            <person name="Sproer C."/>
            <person name="Toumi M."/>
            <person name="Szabo A."/>
            <person name="Felfoldi T."/>
            <person name="Schumann P."/>
            <person name="Toth E."/>
        </authorList>
    </citation>
    <scope>NUCLEOTIDE SEQUENCE [LARGE SCALE GENOMIC DNA]</scope>
    <source>
        <strain evidence="2 3">DMA-k-7a</strain>
    </source>
</reference>
<dbReference type="InterPro" id="IPR036188">
    <property type="entry name" value="FAD/NAD-bd_sf"/>
</dbReference>
<dbReference type="Proteomes" id="UP000295706">
    <property type="component" value="Unassembled WGS sequence"/>
</dbReference>
<evidence type="ECO:0000313" key="3">
    <source>
        <dbReference type="Proteomes" id="UP000295706"/>
    </source>
</evidence>
<name>A0A4R4K077_9BACT</name>
<proteinExistence type="predicted"/>
<dbReference type="EMBL" id="SMJU01000019">
    <property type="protein sequence ID" value="TDB59862.1"/>
    <property type="molecule type" value="Genomic_DNA"/>
</dbReference>
<evidence type="ECO:0000259" key="1">
    <source>
        <dbReference type="Pfam" id="PF01593"/>
    </source>
</evidence>
<sequence>METSYPVVIIGAGISGLTCARYLHQRGVEFLILEASDAVGGRVRTDIHEGYRLDRGFQILLSAYPEVRRLMNYPALNPCAFRSGAMIRRNNGFTQMTDPLKEPLTVFQTLFSSVGSLTDKLRLVRLMKEVSTVQTADFFRDTDQTTHDYLHEYGWSDEMIATFFRPFFGGVFLENDLETSSNFFRFIFRQFYEGEAVIPAKGMQAIPEQLAAGLPAASIRLNSPVAGLHGQVVELSSGERIQAEQIVVATDADTADAWLGRSETRTYNSTTCTYFAADESPLPQKMLILNPNPLSVVHHLCVPTDIAPDYAPAGKSLISVSTQGLDLVREEKLTNDIRLELTSWFGEQVATWKHLRTYHIPKALVRYEPGQSDESPQVRPGLYRCGDYTAYPSLNAAMQTGREVAELLLTLKQN</sequence>
<keyword evidence="3" id="KW-1185">Reference proteome</keyword>
<gene>
    <name evidence="2" type="ORF">EZE20_22020</name>
</gene>
<dbReference type="Gene3D" id="3.50.50.60">
    <property type="entry name" value="FAD/NAD(P)-binding domain"/>
    <property type="match status" value="1"/>
</dbReference>